<reference evidence="2 3" key="1">
    <citation type="journal article" date="2010" name="ChemBioChem">
        <title>Cloning and characterization of the biosynthetic gene cluster of 16-membered macrolide antibiotic FD-891: involvement of a dual functional cytochrome P450 monooxygenase catalyzing epoxidation and hydroxylation.</title>
        <authorList>
            <person name="Kudo F."/>
            <person name="Motegi A."/>
            <person name="Mizoue K."/>
            <person name="Eguchi T."/>
        </authorList>
    </citation>
    <scope>NUCLEOTIDE SEQUENCE [LARGE SCALE GENOMIC DNA]</scope>
    <source>
        <strain evidence="2 3">A-8890</strain>
    </source>
</reference>
<dbReference type="Proteomes" id="UP001321542">
    <property type="component" value="Chromosome"/>
</dbReference>
<name>A0ABN5V7Q7_9ACTN</name>
<accession>A0ABN5V7Q7</accession>
<keyword evidence="3" id="KW-1185">Reference proteome</keyword>
<feature type="region of interest" description="Disordered" evidence="1">
    <location>
        <begin position="92"/>
        <end position="140"/>
    </location>
</feature>
<sequence>MALAFGAFRTKVAEIGRLITATAEWALLEPLLPDPACQTSKGGRPEKWHAATSSMRSAISHGAKEVLFRLRLIHPEITGVWTDSSYSGQLVDWAEEVPEPDDKRRHPAPSPAQLRRPSAQVGGGTLAFVDHVGPSPLPRL</sequence>
<gene>
    <name evidence="2" type="ORF">SGFS_004370</name>
</gene>
<evidence type="ECO:0000313" key="3">
    <source>
        <dbReference type="Proteomes" id="UP001321542"/>
    </source>
</evidence>
<evidence type="ECO:0008006" key="4">
    <source>
        <dbReference type="Google" id="ProtNLM"/>
    </source>
</evidence>
<proteinExistence type="predicted"/>
<reference evidence="2 3" key="2">
    <citation type="journal article" date="2023" name="ChemBioChem">
        <title>Acyltransferase Domain Exchange between Two Independent Type I Polyketide Synthases in the Same Producer Strain of Macrolide Antibiotics.</title>
        <authorList>
            <person name="Kudo F."/>
            <person name="Kishikawa K."/>
            <person name="Tsuboi K."/>
            <person name="Kido T."/>
            <person name="Usui T."/>
            <person name="Hashimoto J."/>
            <person name="Shin-Ya K."/>
            <person name="Miyanaga A."/>
            <person name="Eguchi T."/>
        </authorList>
    </citation>
    <scope>NUCLEOTIDE SEQUENCE [LARGE SCALE GENOMIC DNA]</scope>
    <source>
        <strain evidence="2 3">A-8890</strain>
    </source>
</reference>
<evidence type="ECO:0000256" key="1">
    <source>
        <dbReference type="SAM" id="MobiDB-lite"/>
    </source>
</evidence>
<organism evidence="2 3">
    <name type="scientific">Streptomyces graminofaciens</name>
    <dbReference type="NCBI Taxonomy" id="68212"/>
    <lineage>
        <taxon>Bacteria</taxon>
        <taxon>Bacillati</taxon>
        <taxon>Actinomycetota</taxon>
        <taxon>Actinomycetes</taxon>
        <taxon>Kitasatosporales</taxon>
        <taxon>Streptomycetaceae</taxon>
        <taxon>Streptomyces</taxon>
    </lineage>
</organism>
<dbReference type="EMBL" id="AP018448">
    <property type="protein sequence ID" value="BBC29146.1"/>
    <property type="molecule type" value="Genomic_DNA"/>
</dbReference>
<protein>
    <recommendedName>
        <fullName evidence="4">Transposase</fullName>
    </recommendedName>
</protein>
<evidence type="ECO:0000313" key="2">
    <source>
        <dbReference type="EMBL" id="BBC29146.1"/>
    </source>
</evidence>